<feature type="compositionally biased region" description="Pro residues" evidence="7">
    <location>
        <begin position="848"/>
        <end position="861"/>
    </location>
</feature>
<evidence type="ECO:0000259" key="8">
    <source>
        <dbReference type="Pfam" id="PF16531"/>
    </source>
</evidence>
<dbReference type="PANTHER" id="PTHR44281">
    <property type="entry name" value="SPINDLE ASSEMBLY ABNORMAL PROTEIN 6 HOMOLOG"/>
    <property type="match status" value="1"/>
</dbReference>
<feature type="region of interest" description="Disordered" evidence="7">
    <location>
        <begin position="596"/>
        <end position="640"/>
    </location>
</feature>
<feature type="coiled-coil region" evidence="6">
    <location>
        <begin position="348"/>
        <end position="417"/>
    </location>
</feature>
<proteinExistence type="predicted"/>
<feature type="region of interest" description="Disordered" evidence="7">
    <location>
        <begin position="667"/>
        <end position="704"/>
    </location>
</feature>
<keyword evidence="5" id="KW-0131">Cell cycle</keyword>
<dbReference type="STRING" id="1169540.A0A0G4ERZ9"/>
<keyword evidence="2" id="KW-0963">Cytoplasm</keyword>
<dbReference type="Gene3D" id="1.20.5.340">
    <property type="match status" value="1"/>
</dbReference>
<feature type="region of interest" description="Disordered" evidence="7">
    <location>
        <begin position="152"/>
        <end position="175"/>
    </location>
</feature>
<protein>
    <recommendedName>
        <fullName evidence="8">Spindle assembly abnormal protein 6 N-terminal domain-containing protein</fullName>
    </recommendedName>
</protein>
<dbReference type="InterPro" id="IPR038558">
    <property type="entry name" value="SAS-6_N_sf"/>
</dbReference>
<dbReference type="GO" id="GO:0005813">
    <property type="term" value="C:centrosome"/>
    <property type="evidence" value="ECO:0007669"/>
    <property type="project" value="UniProtKB-SubCell"/>
</dbReference>
<dbReference type="SUPFAM" id="SSF57997">
    <property type="entry name" value="Tropomyosin"/>
    <property type="match status" value="1"/>
</dbReference>
<keyword evidence="4" id="KW-0206">Cytoskeleton</keyword>
<gene>
    <name evidence="9" type="ORF">Vbra_12964</name>
</gene>
<feature type="compositionally biased region" description="Polar residues" evidence="7">
    <location>
        <begin position="748"/>
        <end position="758"/>
    </location>
</feature>
<organism evidence="9 10">
    <name type="scientific">Vitrella brassicaformis (strain CCMP3155)</name>
    <dbReference type="NCBI Taxonomy" id="1169540"/>
    <lineage>
        <taxon>Eukaryota</taxon>
        <taxon>Sar</taxon>
        <taxon>Alveolata</taxon>
        <taxon>Colpodellida</taxon>
        <taxon>Vitrellaceae</taxon>
        <taxon>Vitrella</taxon>
    </lineage>
</organism>
<dbReference type="AlphaFoldDB" id="A0A0G4ERZ9"/>
<feature type="region of interest" description="Disordered" evidence="7">
    <location>
        <begin position="780"/>
        <end position="885"/>
    </location>
</feature>
<evidence type="ECO:0000256" key="7">
    <source>
        <dbReference type="SAM" id="MobiDB-lite"/>
    </source>
</evidence>
<dbReference type="OrthoDB" id="49058at2759"/>
<feature type="coiled-coil region" evidence="6">
    <location>
        <begin position="446"/>
        <end position="585"/>
    </location>
</feature>
<evidence type="ECO:0000313" key="10">
    <source>
        <dbReference type="Proteomes" id="UP000041254"/>
    </source>
</evidence>
<keyword evidence="10" id="KW-1185">Reference proteome</keyword>
<dbReference type="Proteomes" id="UP000041254">
    <property type="component" value="Unassembled WGS sequence"/>
</dbReference>
<sequence>MALIGIGGSSMMVPEHHSASAATPNGHPIPSASTYLYPAASPSHSHHGGGSGQTMSSSSILYSKKVPVRIKAPDREDHCASLDVKVALQAESSQQMLYVELTNEADPYFLYTLQVSESDFHVLKTDQRLLVDFQTFPSKFIELLEECLKGQHSQPLTVPPSPSPPQAASSHTHPAHNVSTAISSYAPSYLAQKFVAILLCGPGSGPSQPAGGSPSGASSSCGAVRCGEATLNLVETNQFRELTHLFLRLRRGNDDAVKKYLAKKLTEFKVRCEDMGRELHTAGETQRKQSHDIDDLTTRLNSLQIEHGRMKESLSAHHQEEVARLKQMHMQEMQKIQQVGVEERQAAEGRTQQQIDGLAKRLEEAEKSNRNLQEKKVQLESSDRDLSRRLKNCESELQSANEQLQSCRVEVKDLEKVRHQNEKSLTGLNEKIKGYIEQLQSKDSLLSNSNTLIDQLRSQKASLEDHLSEAKAAHKELEDKFQESLREINKGNEIIENLQQQVKSMKAKSKAKSTTIAANQKTINELELKIEKQKQDIQLCEKRLVEAAAREASLKEDIEKEQHKLAEAQKALAEKQNFIDFVNQQWVERELTVAFPPKTQTPSQSAQRFPSAPALPHANSHPSQSPSSLLPPPPSLTVNAPSVMDLACQNRLNDKTAERLMQRALANPYRQADSRQLQQQQQERGVMMPRSDGRQPVAGAASGEGAAVGGGAGGVSSSVGADGFAYTFRASGVGSTPTPTSAYAAGPATSSQQPYYHTSSSGFRAVSPFGAGGGFSSASYGRAAPTMQTQPPADTLHQHGLPDPGAGRLHRPDIECTPHFSRRRNGGLDGGTDGESENPSPARQMQQPPQPCQPTVVPPRQRPPDEVASRLQGPVVYQPPDRGSM</sequence>
<dbReference type="EMBL" id="CDMY01000300">
    <property type="protein sequence ID" value="CEM00829.1"/>
    <property type="molecule type" value="Genomic_DNA"/>
</dbReference>
<dbReference type="PANTHER" id="PTHR44281:SF2">
    <property type="entry name" value="SPINDLE ASSEMBLY ABNORMAL PROTEIN 6 HOMOLOG"/>
    <property type="match status" value="1"/>
</dbReference>
<dbReference type="Pfam" id="PF16531">
    <property type="entry name" value="SAS-6_N"/>
    <property type="match status" value="1"/>
</dbReference>
<evidence type="ECO:0000256" key="4">
    <source>
        <dbReference type="ARBA" id="ARBA00023212"/>
    </source>
</evidence>
<feature type="domain" description="Spindle assembly abnormal protein 6 N-terminal" evidence="8">
    <location>
        <begin position="60"/>
        <end position="152"/>
    </location>
</feature>
<evidence type="ECO:0000256" key="1">
    <source>
        <dbReference type="ARBA" id="ARBA00004300"/>
    </source>
</evidence>
<accession>A0A0G4ERZ9</accession>
<reference evidence="9 10" key="1">
    <citation type="submission" date="2014-11" db="EMBL/GenBank/DDBJ databases">
        <authorList>
            <person name="Zhu J."/>
            <person name="Qi W."/>
            <person name="Song R."/>
        </authorList>
    </citation>
    <scope>NUCLEOTIDE SEQUENCE [LARGE SCALE GENOMIC DNA]</scope>
</reference>
<name>A0A0G4ERZ9_VITBC</name>
<evidence type="ECO:0000256" key="2">
    <source>
        <dbReference type="ARBA" id="ARBA00022490"/>
    </source>
</evidence>
<feature type="region of interest" description="Disordered" evidence="7">
    <location>
        <begin position="739"/>
        <end position="758"/>
    </location>
</feature>
<dbReference type="PhylomeDB" id="A0A0G4ERZ9"/>
<dbReference type="InParanoid" id="A0A0G4ERZ9"/>
<feature type="compositionally biased region" description="Low complexity" evidence="7">
    <location>
        <begin position="166"/>
        <end position="175"/>
    </location>
</feature>
<dbReference type="Gene3D" id="1.10.287.1490">
    <property type="match status" value="1"/>
</dbReference>
<evidence type="ECO:0000256" key="6">
    <source>
        <dbReference type="SAM" id="Coils"/>
    </source>
</evidence>
<dbReference type="OMA" id="CEDMGRE"/>
<feature type="compositionally biased region" description="Polar residues" evidence="7">
    <location>
        <begin position="598"/>
        <end position="608"/>
    </location>
</feature>
<evidence type="ECO:0000256" key="5">
    <source>
        <dbReference type="ARBA" id="ARBA00023306"/>
    </source>
</evidence>
<comment type="subcellular location">
    <subcellularLocation>
        <location evidence="1">Cytoplasm</location>
        <location evidence="1">Cytoskeleton</location>
        <location evidence="1">Microtubule organizing center</location>
        <location evidence="1">Centrosome</location>
    </subcellularLocation>
</comment>
<dbReference type="VEuPathDB" id="CryptoDB:Vbra_12964"/>
<evidence type="ECO:0000256" key="3">
    <source>
        <dbReference type="ARBA" id="ARBA00023054"/>
    </source>
</evidence>
<feature type="region of interest" description="Disordered" evidence="7">
    <location>
        <begin position="33"/>
        <end position="57"/>
    </location>
</feature>
<keyword evidence="3 6" id="KW-0175">Coiled coil</keyword>
<dbReference type="Gene3D" id="2.170.210.20">
    <property type="entry name" value="Spindle assembly abnormal protein 6, N-terminal domain"/>
    <property type="match status" value="1"/>
</dbReference>
<evidence type="ECO:0000313" key="9">
    <source>
        <dbReference type="EMBL" id="CEM00829.1"/>
    </source>
</evidence>
<dbReference type="CDD" id="cd10142">
    <property type="entry name" value="HD_SAS6_N"/>
    <property type="match status" value="1"/>
</dbReference>
<dbReference type="InterPro" id="IPR032396">
    <property type="entry name" value="SAS-6_N"/>
</dbReference>